<proteinExistence type="predicted"/>
<dbReference type="AlphaFoldDB" id="A0A8S2LC74"/>
<reference evidence="1" key="1">
    <citation type="submission" date="2021-02" db="EMBL/GenBank/DDBJ databases">
        <authorList>
            <person name="Nowell W R."/>
        </authorList>
    </citation>
    <scope>NUCLEOTIDE SEQUENCE</scope>
</reference>
<dbReference type="EMBL" id="CAJOBA010017417">
    <property type="protein sequence ID" value="CAF3895625.1"/>
    <property type="molecule type" value="Genomic_DNA"/>
</dbReference>
<dbReference type="Proteomes" id="UP000682733">
    <property type="component" value="Unassembled WGS sequence"/>
</dbReference>
<organism evidence="1 2">
    <name type="scientific">Didymodactylos carnosus</name>
    <dbReference type="NCBI Taxonomy" id="1234261"/>
    <lineage>
        <taxon>Eukaryota</taxon>
        <taxon>Metazoa</taxon>
        <taxon>Spiralia</taxon>
        <taxon>Gnathifera</taxon>
        <taxon>Rotifera</taxon>
        <taxon>Eurotatoria</taxon>
        <taxon>Bdelloidea</taxon>
        <taxon>Philodinida</taxon>
        <taxon>Philodinidae</taxon>
        <taxon>Didymodactylos</taxon>
    </lineage>
</organism>
<feature type="non-terminal residue" evidence="1">
    <location>
        <position position="100"/>
    </location>
</feature>
<evidence type="ECO:0000313" key="1">
    <source>
        <dbReference type="EMBL" id="CAF3895625.1"/>
    </source>
</evidence>
<evidence type="ECO:0000313" key="2">
    <source>
        <dbReference type="Proteomes" id="UP000682733"/>
    </source>
</evidence>
<protein>
    <submittedName>
        <fullName evidence="1">Uncharacterized protein</fullName>
    </submittedName>
</protein>
<accession>A0A8S2LC74</accession>
<name>A0A8S2LC74_9BILA</name>
<gene>
    <name evidence="1" type="ORF">TMI583_LOCUS20501</name>
</gene>
<sequence>MAAALGVIVKVANKQDDATAVTTTTTATTSSSTLANNLVTSITVDQMMSHLNEFQKIADNNGRTRAIHTRGFELTLDYITQYLTNNTNLKVHRQDFNWST</sequence>
<comment type="caution">
    <text evidence="1">The sequence shown here is derived from an EMBL/GenBank/DDBJ whole genome shotgun (WGS) entry which is preliminary data.</text>
</comment>